<proteinExistence type="predicted"/>
<protein>
    <submittedName>
        <fullName evidence="2">Tpr domain-containing protein</fullName>
    </submittedName>
</protein>
<keyword evidence="1" id="KW-0472">Membrane</keyword>
<keyword evidence="1" id="KW-1133">Transmembrane helix</keyword>
<dbReference type="Pfam" id="PF13374">
    <property type="entry name" value="TPR_10"/>
    <property type="match status" value="1"/>
</dbReference>
<keyword evidence="3" id="KW-1185">Reference proteome</keyword>
<gene>
    <name evidence="2" type="ORF">LCOR_09410.1</name>
</gene>
<dbReference type="Gene3D" id="1.25.40.10">
    <property type="entry name" value="Tetratricopeptide repeat domain"/>
    <property type="match status" value="2"/>
</dbReference>
<dbReference type="InterPro" id="IPR040201">
    <property type="entry name" value="Mrg3-like"/>
</dbReference>
<feature type="transmembrane region" description="Helical" evidence="1">
    <location>
        <begin position="63"/>
        <end position="83"/>
    </location>
</feature>
<dbReference type="EMBL" id="CBTN010000058">
    <property type="protein sequence ID" value="CDH58552.1"/>
    <property type="molecule type" value="Genomic_DNA"/>
</dbReference>
<dbReference type="AlphaFoldDB" id="A0A068S9Q1"/>
<accession>A0A068S9Q1</accession>
<dbReference type="InterPro" id="IPR011990">
    <property type="entry name" value="TPR-like_helical_dom_sf"/>
</dbReference>
<dbReference type="PANTHER" id="PTHR28142">
    <property type="entry name" value="MITOCHONDRIAL INNER MEMBRANE I-AAA PROTEASE SUPERCOMPLEX SUBUNIT MGR3-RELATED"/>
    <property type="match status" value="1"/>
</dbReference>
<dbReference type="SMART" id="SM00028">
    <property type="entry name" value="TPR"/>
    <property type="match status" value="4"/>
</dbReference>
<dbReference type="PANTHER" id="PTHR28142:SF1">
    <property type="entry name" value="MITOCHONDRIAL INNER MEMBRANE I-AAA PROTEASE SUPERCOMPLEX SUBUNIT MGR3-RELATED"/>
    <property type="match status" value="1"/>
</dbReference>
<evidence type="ECO:0000313" key="3">
    <source>
        <dbReference type="Proteomes" id="UP000027586"/>
    </source>
</evidence>
<sequence>MASRFTPLFRHVPRRTTTTPFTMTAARRATLNVNNKARPMVFTPMMTSRCMSTKTRTIKIPPLPLAFIGVALACLGVGLYEYLTSDIQKYPPPVRQALRKALYYQHKKEYNLALKYFREALDQALVSPELERDSAHLTGIMIQLGSLLESLGRLPEARQTFVLALRHLVNLDETTPDDAVFEVQLKELPPHQQKKVVAVAQKLGDILARMRNRDEEAERYYAWSIEHLLRLSSRPRTAYEDPEDIVFDKEHMPAWLTHTEIGAALEAFGGFYAERNRPGYAIPLYLQALDLAGLKTCHAAVLMNNLSDSYAALGKLEDAKQWAQRGLDLAQNPNTRKANKDGEVCDETCGVLLFNMGMLLEQSNEKEKAAQFYQKAVEQGRELKLVELVQQANRGLRRVGA</sequence>
<dbReference type="Pfam" id="PF13181">
    <property type="entry name" value="TPR_8"/>
    <property type="match status" value="1"/>
</dbReference>
<evidence type="ECO:0000313" key="2">
    <source>
        <dbReference type="EMBL" id="CDH58552.1"/>
    </source>
</evidence>
<keyword evidence="1" id="KW-0812">Transmembrane</keyword>
<reference evidence="2" key="1">
    <citation type="submission" date="2013-08" db="EMBL/GenBank/DDBJ databases">
        <title>Gene expansion shapes genome architecture in the human pathogen Lichtheimia corymbifera: an evolutionary genomics analysis in the ancient terrestrial Mucorales (Mucoromycotina).</title>
        <authorList>
            <person name="Schwartze V.U."/>
            <person name="Winter S."/>
            <person name="Shelest E."/>
            <person name="Marcet-Houben M."/>
            <person name="Horn F."/>
            <person name="Wehner S."/>
            <person name="Hoffmann K."/>
            <person name="Riege K."/>
            <person name="Sammeth M."/>
            <person name="Nowrousian M."/>
            <person name="Valiante V."/>
            <person name="Linde J."/>
            <person name="Jacobsen I.D."/>
            <person name="Marz M."/>
            <person name="Brakhage A.A."/>
            <person name="Gabaldon T."/>
            <person name="Bocker S."/>
            <person name="Voigt K."/>
        </authorList>
    </citation>
    <scope>NUCLEOTIDE SEQUENCE [LARGE SCALE GENOMIC DNA]</scope>
    <source>
        <strain evidence="2">FSU 9682</strain>
    </source>
</reference>
<dbReference type="VEuPathDB" id="FungiDB:LCOR_09410.1"/>
<dbReference type="STRING" id="1263082.A0A068S9Q1"/>
<dbReference type="Proteomes" id="UP000027586">
    <property type="component" value="Unassembled WGS sequence"/>
</dbReference>
<evidence type="ECO:0000256" key="1">
    <source>
        <dbReference type="SAM" id="Phobius"/>
    </source>
</evidence>
<organism evidence="2 3">
    <name type="scientific">Lichtheimia corymbifera JMRC:FSU:9682</name>
    <dbReference type="NCBI Taxonomy" id="1263082"/>
    <lineage>
        <taxon>Eukaryota</taxon>
        <taxon>Fungi</taxon>
        <taxon>Fungi incertae sedis</taxon>
        <taxon>Mucoromycota</taxon>
        <taxon>Mucoromycotina</taxon>
        <taxon>Mucoromycetes</taxon>
        <taxon>Mucorales</taxon>
        <taxon>Lichtheimiaceae</taxon>
        <taxon>Lichtheimia</taxon>
    </lineage>
</organism>
<comment type="caution">
    <text evidence="2">The sequence shown here is derived from an EMBL/GenBank/DDBJ whole genome shotgun (WGS) entry which is preliminary data.</text>
</comment>
<dbReference type="SUPFAM" id="SSF48452">
    <property type="entry name" value="TPR-like"/>
    <property type="match status" value="1"/>
</dbReference>
<name>A0A068S9Q1_9FUNG</name>
<dbReference type="OrthoDB" id="10050400at2759"/>
<dbReference type="InterPro" id="IPR019734">
    <property type="entry name" value="TPR_rpt"/>
</dbReference>